<dbReference type="Proteomes" id="UP000280296">
    <property type="component" value="Unassembled WGS sequence"/>
</dbReference>
<dbReference type="OrthoDB" id="9790058at2"/>
<keyword evidence="2" id="KW-0732">Signal</keyword>
<reference evidence="3 4" key="2">
    <citation type="submission" date="2019-01" db="EMBL/GenBank/DDBJ databases">
        <title>Tautonia sociabilis, a novel thermotolerant planctomycete of Isosphaeraceae family, isolated from a 4000 m deep subterranean habitat.</title>
        <authorList>
            <person name="Kovaleva O.L."/>
            <person name="Elcheninov A.G."/>
            <person name="Van Heerden E."/>
            <person name="Toshchakov S.V."/>
            <person name="Novikov A."/>
            <person name="Bonch-Osmolovskaya E.A."/>
            <person name="Kublanov I.V."/>
        </authorList>
    </citation>
    <scope>NUCLEOTIDE SEQUENCE [LARGE SCALE GENOMIC DNA]</scope>
    <source>
        <strain evidence="3 4">GM2012</strain>
    </source>
</reference>
<feature type="chain" id="PRO_5019201284" description="Neutral/alkaline non-lysosomal ceramidase N-terminal domain-containing protein" evidence="2">
    <location>
        <begin position="28"/>
        <end position="487"/>
    </location>
</feature>
<evidence type="ECO:0008006" key="5">
    <source>
        <dbReference type="Google" id="ProtNLM"/>
    </source>
</evidence>
<evidence type="ECO:0000313" key="3">
    <source>
        <dbReference type="EMBL" id="RUL89334.1"/>
    </source>
</evidence>
<organism evidence="3 4">
    <name type="scientific">Tautonia sociabilis</name>
    <dbReference type="NCBI Taxonomy" id="2080755"/>
    <lineage>
        <taxon>Bacteria</taxon>
        <taxon>Pseudomonadati</taxon>
        <taxon>Planctomycetota</taxon>
        <taxon>Planctomycetia</taxon>
        <taxon>Isosphaerales</taxon>
        <taxon>Isosphaeraceae</taxon>
        <taxon>Tautonia</taxon>
    </lineage>
</organism>
<evidence type="ECO:0000313" key="4">
    <source>
        <dbReference type="Proteomes" id="UP000280296"/>
    </source>
</evidence>
<feature type="compositionally biased region" description="Basic and acidic residues" evidence="1">
    <location>
        <begin position="199"/>
        <end position="210"/>
    </location>
</feature>
<dbReference type="AlphaFoldDB" id="A0A432MPG8"/>
<comment type="caution">
    <text evidence="3">The sequence shown here is derived from an EMBL/GenBank/DDBJ whole genome shotgun (WGS) entry which is preliminary data.</text>
</comment>
<dbReference type="EMBL" id="RYZH01000003">
    <property type="protein sequence ID" value="RUL89334.1"/>
    <property type="molecule type" value="Genomic_DNA"/>
</dbReference>
<accession>A0A432MPG8</accession>
<sequence>MMMHRITFVWIGSAVAAIALAGPLAIAADAPDRLLQAGAAMSNITPPLGEPIVGGWESPPATHIHDELNARCLVLDDGETTLAIVLCDNVGISRDILDAARALAEEATGIPGDHMLIASTHTHSATPARGMDRLATSGELTGYPKFLAGRIADGIARAARNRESARIGWGSVDVPGQVFNRRWFLKPETVLPNPFGGTDRVKMNPRRGDPDLLEPAGPTDPEVSILSVQSADGRPIALLANYSLHYVGGVPAGHVSADYFGVFASRIQELLGADGQDPPFVGILSNGTSGDVNNIDFRSPGERLAPYEKMRAVADEVAVAVSRAHLGIAFRDWVPLGAATRELTLAARVPNAEQIAYAREILDRPADAKPYHSHERIYAERVLRAAEGPVSVSILLQTLRIGDLGIAAIPFEVFAESGLEIKQRSPFNDSFTIELANGSYGYLPTPRQHELGGYETWLGTNRVEIQASEKIEDVIIDLFGELKRSFP</sequence>
<reference evidence="3 4" key="1">
    <citation type="submission" date="2018-12" db="EMBL/GenBank/DDBJ databases">
        <authorList>
            <person name="Toschakov S.V."/>
        </authorList>
    </citation>
    <scope>NUCLEOTIDE SEQUENCE [LARGE SCALE GENOMIC DNA]</scope>
    <source>
        <strain evidence="3 4">GM2012</strain>
    </source>
</reference>
<feature type="signal peptide" evidence="2">
    <location>
        <begin position="1"/>
        <end position="27"/>
    </location>
</feature>
<protein>
    <recommendedName>
        <fullName evidence="5">Neutral/alkaline non-lysosomal ceramidase N-terminal domain-containing protein</fullName>
    </recommendedName>
</protein>
<keyword evidence="4" id="KW-1185">Reference proteome</keyword>
<name>A0A432MPG8_9BACT</name>
<proteinExistence type="predicted"/>
<evidence type="ECO:0000256" key="1">
    <source>
        <dbReference type="SAM" id="MobiDB-lite"/>
    </source>
</evidence>
<gene>
    <name evidence="3" type="ORF">TsocGM_02665</name>
</gene>
<evidence type="ECO:0000256" key="2">
    <source>
        <dbReference type="SAM" id="SignalP"/>
    </source>
</evidence>
<feature type="region of interest" description="Disordered" evidence="1">
    <location>
        <begin position="195"/>
        <end position="220"/>
    </location>
</feature>